<evidence type="ECO:0000259" key="7">
    <source>
        <dbReference type="Pfam" id="PF21365"/>
    </source>
</evidence>
<evidence type="ECO:0000313" key="8">
    <source>
        <dbReference type="EnsemblFungi" id="FOXG_17212P0"/>
    </source>
</evidence>
<keyword evidence="4" id="KW-0326">Glycosidase</keyword>
<proteinExistence type="inferred from homology"/>
<protein>
    <recommendedName>
        <fullName evidence="3">alpha-glucosidase</fullName>
        <ecNumber evidence="3">3.2.1.20</ecNumber>
    </recommendedName>
</protein>
<evidence type="ECO:0000256" key="5">
    <source>
        <dbReference type="SAM" id="MobiDB-lite"/>
    </source>
</evidence>
<accession>A0A0D2YKH4</accession>
<dbReference type="PANTHER" id="PTHR22762:SF120">
    <property type="entry name" value="HETEROGLYCAN GLUCOSIDASE 1"/>
    <property type="match status" value="1"/>
</dbReference>
<dbReference type="STRING" id="426428.A0A0D2YKH4"/>
<dbReference type="PANTHER" id="PTHR22762">
    <property type="entry name" value="ALPHA-GLUCOSIDASE"/>
    <property type="match status" value="1"/>
</dbReference>
<feature type="compositionally biased region" description="Polar residues" evidence="5">
    <location>
        <begin position="803"/>
        <end position="821"/>
    </location>
</feature>
<dbReference type="InterPro" id="IPR048395">
    <property type="entry name" value="Glyco_hydro_31_C"/>
</dbReference>
<sequence>MSVPDDPLNFIPADLFFPTVPNFQKPTEVVAVESSESIKPSDLLRYAAHITLGGVNGDSQTQCLVQFVTPMIWRIRYDPKYTSLSDFEDTNTRTIVRDTFSGLVDGLQQEYRDSDATDTSQATRKLKTLEADTSLLQSVGVDTTSELEQIIWQTTDQTFSYQQNADIDAINNIVLNVKKPGPAEYLGFGEQGGKTVLKKPSYLNYFCYDNFNYLKVYGQGALDGREPLRDGRPKLKPRYILGHHQGFDEGAYKAFDAFWDQKDPKNPKTKYTKGVNSYPPTYWRYDGPNSNGPLAKGVNPTSYDNDYYGQPQRLTFADYPGGPTYLDSYDFHANYNSGYPFHGGVSYGQTLGTYQDLFDNGLEFVWQDMTTPAVGRSYGDMLGFPSRLQMTEDSPISAPKTKTAIELWSLYSYNLHKATYHGLSNLKGRENKRNFIIGRGSQTGMHRFAGLWTGDNGSSWDFWKISVAQVLALGYSGLTIAGVDMGGFTSDPTSNASYPRWCNPELFIRWYSGAFLLPWYRNHYMQHWDQESNPPAKVFQLITDPLDTSLFNSNESFIDTQYLLGHNILVCPIVDPQVYNRDVYLPGTDLWYPSNLRVDNQNFGPDPILKHAADLEQPVKGGRIISYGCSLPAAFNRPDQVPFITPVYIRGGENDLNPPTIHFYPGGKKVTSYSMYLDDGVSKDSAPNNLPQYKYQDPAKSKKAKGFYREVKMTQESTSTARTLTIRHPWNGFDAKSTVGDIYNFAVWTVKTGGAAPQVQVSFQDENGKTVDDARLSHNYDSNRGVLTVNVPVELVPSLDHPATTNGTLTHGSTNGASVNGHSKDRHIAVKITGLT</sequence>
<dbReference type="GO" id="GO:0005975">
    <property type="term" value="P:carbohydrate metabolic process"/>
    <property type="evidence" value="ECO:0007669"/>
    <property type="project" value="InterPro"/>
</dbReference>
<dbReference type="Pfam" id="PF21365">
    <property type="entry name" value="Glyco_hydro_31_3rd"/>
    <property type="match status" value="1"/>
</dbReference>
<name>A0A0D2YKH4_FUSOF</name>
<evidence type="ECO:0000256" key="2">
    <source>
        <dbReference type="ARBA" id="ARBA00007806"/>
    </source>
</evidence>
<reference evidence="9" key="1">
    <citation type="journal article" date="2012" name="Mol. Plant Microbe Interact.">
        <title>A highly conserved effector in Fusarium oxysporum is required for full virulence on Arabidopsis.</title>
        <authorList>
            <person name="Thatcher L.F."/>
            <person name="Gardiner D.M."/>
            <person name="Kazan K."/>
            <person name="Manners J."/>
        </authorList>
    </citation>
    <scope>NUCLEOTIDE SEQUENCE [LARGE SCALE GENOMIC DNA]</scope>
    <source>
        <strain evidence="9">Fo5176</strain>
    </source>
</reference>
<evidence type="ECO:0000259" key="6">
    <source>
        <dbReference type="Pfam" id="PF01055"/>
    </source>
</evidence>
<dbReference type="InterPro" id="IPR017853">
    <property type="entry name" value="GH"/>
</dbReference>
<organism evidence="8 9">
    <name type="scientific">Fusarium oxysporum (strain Fo5176)</name>
    <name type="common">Fusarium vascular wilt</name>
    <dbReference type="NCBI Taxonomy" id="660025"/>
    <lineage>
        <taxon>Eukaryota</taxon>
        <taxon>Fungi</taxon>
        <taxon>Dikarya</taxon>
        <taxon>Ascomycota</taxon>
        <taxon>Pezizomycotina</taxon>
        <taxon>Sordariomycetes</taxon>
        <taxon>Hypocreomycetidae</taxon>
        <taxon>Hypocreales</taxon>
        <taxon>Nectriaceae</taxon>
        <taxon>Fusarium</taxon>
        <taxon>Fusarium oxysporum species complex</taxon>
    </lineage>
</organism>
<feature type="domain" description="Glycosyl hydrolase family 31 C-terminal" evidence="7">
    <location>
        <begin position="556"/>
        <end position="597"/>
    </location>
</feature>
<comment type="similarity">
    <text evidence="2 4">Belongs to the glycosyl hydrolase 31 family.</text>
</comment>
<dbReference type="Pfam" id="PF01055">
    <property type="entry name" value="Glyco_hydro_31_2nd"/>
    <property type="match status" value="1"/>
</dbReference>
<evidence type="ECO:0000256" key="3">
    <source>
        <dbReference type="ARBA" id="ARBA00012741"/>
    </source>
</evidence>
<dbReference type="SUPFAM" id="SSF51011">
    <property type="entry name" value="Glycosyl hydrolase domain"/>
    <property type="match status" value="1"/>
</dbReference>
<reference evidence="8" key="2">
    <citation type="submission" date="2025-08" db="UniProtKB">
        <authorList>
            <consortium name="EnsemblFungi"/>
        </authorList>
    </citation>
    <scope>IDENTIFICATION</scope>
    <source>
        <strain evidence="8">4287 / CBS 123668 / FGSC 9935 / NRRL 34936</strain>
    </source>
</reference>
<feature type="domain" description="Glycoside hydrolase family 31 TIM barrel" evidence="6">
    <location>
        <begin position="355"/>
        <end position="529"/>
    </location>
</feature>
<keyword evidence="4" id="KW-0378">Hydrolase</keyword>
<evidence type="ECO:0000256" key="4">
    <source>
        <dbReference type="RuleBase" id="RU361185"/>
    </source>
</evidence>
<feature type="region of interest" description="Disordered" evidence="5">
    <location>
        <begin position="799"/>
        <end position="823"/>
    </location>
</feature>
<dbReference type="AlphaFoldDB" id="A0A0D2YKH4"/>
<dbReference type="Gene3D" id="2.60.40.4040">
    <property type="match status" value="1"/>
</dbReference>
<comment type="catalytic activity">
    <reaction evidence="1">
        <text>Hydrolysis of terminal, non-reducing (1-&gt;4)-linked alpha-D-glucose residues with release of alpha-D-glucose.</text>
        <dbReference type="EC" id="3.2.1.20"/>
    </reaction>
</comment>
<dbReference type="EC" id="3.2.1.20" evidence="3"/>
<dbReference type="Gene3D" id="3.20.20.80">
    <property type="entry name" value="Glycosidases"/>
    <property type="match status" value="1"/>
</dbReference>
<dbReference type="InterPro" id="IPR000322">
    <property type="entry name" value="Glyco_hydro_31_TIM"/>
</dbReference>
<dbReference type="Gene3D" id="2.60.40.1760">
    <property type="entry name" value="glycosyl hydrolase (family 31)"/>
    <property type="match status" value="1"/>
</dbReference>
<evidence type="ECO:0000256" key="1">
    <source>
        <dbReference type="ARBA" id="ARBA00001657"/>
    </source>
</evidence>
<dbReference type="Proteomes" id="UP000002489">
    <property type="component" value="Unassembled WGS sequence"/>
</dbReference>
<evidence type="ECO:0000313" key="9">
    <source>
        <dbReference type="Proteomes" id="UP000002489"/>
    </source>
</evidence>
<dbReference type="GO" id="GO:0004558">
    <property type="term" value="F:alpha-1,4-glucosidase activity"/>
    <property type="evidence" value="ECO:0007669"/>
    <property type="project" value="UniProtKB-EC"/>
</dbReference>
<dbReference type="EnsemblFungi" id="FOXG_17212T0">
    <property type="protein sequence ID" value="FOXG_17212P0"/>
    <property type="gene ID" value="FOXG_17212"/>
</dbReference>
<dbReference type="SUPFAM" id="SSF51445">
    <property type="entry name" value="(Trans)glycosidases"/>
    <property type="match status" value="1"/>
</dbReference>